<evidence type="ECO:0000313" key="1">
    <source>
        <dbReference type="EMBL" id="XBO45334.1"/>
    </source>
</evidence>
<organism evidence="1">
    <name type="scientific">Pedococcus sp. KACC 23699</name>
    <dbReference type="NCBI Taxonomy" id="3149228"/>
    <lineage>
        <taxon>Bacteria</taxon>
        <taxon>Bacillati</taxon>
        <taxon>Actinomycetota</taxon>
        <taxon>Actinomycetes</taxon>
        <taxon>Micrococcales</taxon>
        <taxon>Intrasporangiaceae</taxon>
        <taxon>Pedococcus</taxon>
    </lineage>
</organism>
<gene>
    <name evidence="1" type="ORF">ABEG17_08390</name>
</gene>
<dbReference type="AlphaFoldDB" id="A0AAU7JZ23"/>
<dbReference type="RefSeq" id="WP_406832826.1">
    <property type="nucleotide sequence ID" value="NZ_CP157483.1"/>
</dbReference>
<proteinExistence type="predicted"/>
<name>A0AAU7JZ23_9MICO</name>
<reference evidence="1" key="1">
    <citation type="submission" date="2024-05" db="EMBL/GenBank/DDBJ databases">
        <authorList>
            <person name="Kim S."/>
            <person name="Heo J."/>
            <person name="Choi H."/>
            <person name="Choi Y."/>
            <person name="Kwon S.-W."/>
            <person name="Kim Y."/>
        </authorList>
    </citation>
    <scope>NUCLEOTIDE SEQUENCE</scope>
    <source>
        <strain evidence="1">KACC 23699</strain>
    </source>
</reference>
<dbReference type="EMBL" id="CP157483">
    <property type="protein sequence ID" value="XBO45334.1"/>
    <property type="molecule type" value="Genomic_DNA"/>
</dbReference>
<accession>A0AAU7JZ23</accession>
<protein>
    <submittedName>
        <fullName evidence="1">Uncharacterized protein</fullName>
    </submittedName>
</protein>
<sequence length="549" mass="57680">MPLTGTAKSEAAAVGTRLPLAVGQPSDITSDGPIGPAGVTITRRYITALPADAAATLAYFDEAAQTWIAVPSTVARDRRSVSATVHHLSRWNDFVSAASATAAATIEGAADWTYFHFGQVFDVRADTPTCATPRPGWVKDATFIAPDRNNPILFCVGKDPKDAGTVVVKARVNRGFGFDWTTPSQTTWTWNSGVDQSARQDILNALSGLDEVFATSGRAFASGTRFVNAGEEIDVGFSESQARAAGTDPILQFTPQDAFGFLVGLVGNLTGADLMSKADGPVVAAVTLAQCAVDVRSATTGARALKAAISCEALLDDHVVVKQVASYLLKRGIVKPGDLAPKLVGRATIALALAGPVFNSLNYSFERTGSKYARNVTLVPTTPVASTWNYQQLRLPAGVCQPDAPAVTLRNGVAKNHSAGSIDVFGGDGTFYVSLDESAARSVADTDGDGVTDLAIGLSCGGYGGGNMRFPHTVVLTGPANRPGLLVDTQIIDATPRRSKALTLTRGHLHSVDMVRTPSNPDCCFSGAGTRDWEWTTKPFRIVSFSSTP</sequence>